<evidence type="ECO:0000259" key="1">
    <source>
        <dbReference type="PROSITE" id="PS50844"/>
    </source>
</evidence>
<dbReference type="Pfam" id="PF03102">
    <property type="entry name" value="NeuB"/>
    <property type="match status" value="1"/>
</dbReference>
<dbReference type="InterPro" id="IPR013785">
    <property type="entry name" value="Aldolase_TIM"/>
</dbReference>
<proteinExistence type="predicted"/>
<dbReference type="CDD" id="cd11615">
    <property type="entry name" value="SAF_NeuB_like"/>
    <property type="match status" value="1"/>
</dbReference>
<dbReference type="PANTHER" id="PTHR42966:SF1">
    <property type="entry name" value="SIALIC ACID SYNTHASE"/>
    <property type="match status" value="1"/>
</dbReference>
<dbReference type="SMART" id="SM00858">
    <property type="entry name" value="SAF"/>
    <property type="match status" value="1"/>
</dbReference>
<dbReference type="InterPro" id="IPR057736">
    <property type="entry name" value="SAF_PseI/NeuA/NeuB"/>
</dbReference>
<gene>
    <name evidence="2" type="ORF">SAMN05444159_6139</name>
</gene>
<dbReference type="GO" id="GO:0016051">
    <property type="term" value="P:carbohydrate biosynthetic process"/>
    <property type="evidence" value="ECO:0007669"/>
    <property type="project" value="InterPro"/>
</dbReference>
<organism evidence="2 3">
    <name type="scientific">Bradyrhizobium lablabi</name>
    <dbReference type="NCBI Taxonomy" id="722472"/>
    <lineage>
        <taxon>Bacteria</taxon>
        <taxon>Pseudomonadati</taxon>
        <taxon>Pseudomonadota</taxon>
        <taxon>Alphaproteobacteria</taxon>
        <taxon>Hyphomicrobiales</taxon>
        <taxon>Nitrobacteraceae</taxon>
        <taxon>Bradyrhizobium</taxon>
    </lineage>
</organism>
<dbReference type="Gene3D" id="3.20.20.70">
    <property type="entry name" value="Aldolase class I"/>
    <property type="match status" value="1"/>
</dbReference>
<reference evidence="2 3" key="1">
    <citation type="submission" date="2016-11" db="EMBL/GenBank/DDBJ databases">
        <authorList>
            <person name="Jaros S."/>
            <person name="Januszkiewicz K."/>
            <person name="Wedrychowicz H."/>
        </authorList>
    </citation>
    <scope>NUCLEOTIDE SEQUENCE [LARGE SCALE GENOMIC DNA]</scope>
    <source>
        <strain evidence="2 3">GAS499</strain>
    </source>
</reference>
<dbReference type="RefSeq" id="WP_079543366.1">
    <property type="nucleotide sequence ID" value="NZ_LT670844.1"/>
</dbReference>
<evidence type="ECO:0000313" key="2">
    <source>
        <dbReference type="EMBL" id="SHL53774.1"/>
    </source>
</evidence>
<dbReference type="EMBL" id="LT670844">
    <property type="protein sequence ID" value="SHL53774.1"/>
    <property type="molecule type" value="Genomic_DNA"/>
</dbReference>
<sequence>MKIGSIDLAERPFLIAEIGNNHEGNPDLAVKLVDAAVAAGADAVKVQLINPLRLVNRSEAQRIAQLSRFKLERDVFLELARRVRERGALFMASAFDCDTLQDWADDLDAVKIASGDLDFDPMLRVAAKCGKPVVLSTGMSTLPEIERAVSVFSAALPPGVAAKDRLAVLHCVSLYPTPLALANLSAIAELRDRLGLTIGYSDHTLGVTAATIALGLGARVIEKHFTLDKAYSEFRDHALSAEPEEFAVLAEAARSFKDILGRGFVGGELADAATRAVARRGIVAAREIAAGATITAIDLDYVRPATGFPPSAAERVIGRQARKPLALHQVIREEDLA</sequence>
<dbReference type="Gene3D" id="3.90.1210.10">
    <property type="entry name" value="Antifreeze-like/N-acetylneuraminic acid synthase C-terminal domain"/>
    <property type="match status" value="1"/>
</dbReference>
<dbReference type="InterPro" id="IPR036732">
    <property type="entry name" value="AFP_Neu5c_C_sf"/>
</dbReference>
<dbReference type="PANTHER" id="PTHR42966">
    <property type="entry name" value="N-ACETYLNEURAMINATE SYNTHASE"/>
    <property type="match status" value="1"/>
</dbReference>
<dbReference type="SUPFAM" id="SSF51269">
    <property type="entry name" value="AFP III-like domain"/>
    <property type="match status" value="1"/>
</dbReference>
<dbReference type="SUPFAM" id="SSF51569">
    <property type="entry name" value="Aldolase"/>
    <property type="match status" value="1"/>
</dbReference>
<name>A0A1M7BFR2_9BRAD</name>
<dbReference type="AlphaFoldDB" id="A0A1M7BFR2"/>
<dbReference type="Proteomes" id="UP000189935">
    <property type="component" value="Chromosome I"/>
</dbReference>
<dbReference type="PROSITE" id="PS50844">
    <property type="entry name" value="AFP_LIKE"/>
    <property type="match status" value="1"/>
</dbReference>
<dbReference type="InterPro" id="IPR051690">
    <property type="entry name" value="PseI-like"/>
</dbReference>
<dbReference type="InterPro" id="IPR013132">
    <property type="entry name" value="PseI/NeuA/B-like_N"/>
</dbReference>
<accession>A0A1M7BFR2</accession>
<protein>
    <submittedName>
        <fullName evidence="2">N-acetylneuraminate synthase</fullName>
    </submittedName>
</protein>
<feature type="domain" description="AFP-like" evidence="1">
    <location>
        <begin position="281"/>
        <end position="337"/>
    </location>
</feature>
<evidence type="ECO:0000313" key="3">
    <source>
        <dbReference type="Proteomes" id="UP000189935"/>
    </source>
</evidence>
<dbReference type="InterPro" id="IPR013974">
    <property type="entry name" value="SAF"/>
</dbReference>
<dbReference type="GO" id="GO:0047444">
    <property type="term" value="F:N-acylneuraminate-9-phosphate synthase activity"/>
    <property type="evidence" value="ECO:0007669"/>
    <property type="project" value="TreeGrafter"/>
</dbReference>
<dbReference type="InterPro" id="IPR006190">
    <property type="entry name" value="SAF_AFP_Neu5Ac"/>
</dbReference>
<dbReference type="OrthoDB" id="9781701at2"/>
<dbReference type="Pfam" id="PF08666">
    <property type="entry name" value="SAF"/>
    <property type="match status" value="1"/>
</dbReference>